<evidence type="ECO:0000259" key="2">
    <source>
        <dbReference type="Pfam" id="PF01464"/>
    </source>
</evidence>
<reference evidence="6" key="2">
    <citation type="journal article" date="2019" name="Int. J. Syst. Evol. Microbiol.">
        <title>The Global Catalogue of Microorganisms (GCM) 10K type strain sequencing project: providing services to taxonomists for standard genome sequencing and annotation.</title>
        <authorList>
            <consortium name="The Broad Institute Genomics Platform"/>
            <consortium name="The Broad Institute Genome Sequencing Center for Infectious Disease"/>
            <person name="Wu L."/>
            <person name="Ma J."/>
        </authorList>
    </citation>
    <scope>NUCLEOTIDE SEQUENCE [LARGE SCALE GENOMIC DNA]</scope>
    <source>
        <strain evidence="6">JCM 10667</strain>
    </source>
</reference>
<dbReference type="Proteomes" id="UP001501427">
    <property type="component" value="Unassembled WGS sequence"/>
</dbReference>
<dbReference type="InterPro" id="IPR043426">
    <property type="entry name" value="MltB-like"/>
</dbReference>
<dbReference type="Gene3D" id="1.10.530.10">
    <property type="match status" value="1"/>
</dbReference>
<organism evidence="4 5">
    <name type="scientific">Actinomadura livida</name>
    <dbReference type="NCBI Taxonomy" id="79909"/>
    <lineage>
        <taxon>Bacteria</taxon>
        <taxon>Bacillati</taxon>
        <taxon>Actinomycetota</taxon>
        <taxon>Actinomycetes</taxon>
        <taxon>Streptosporangiales</taxon>
        <taxon>Thermomonosporaceae</taxon>
        <taxon>Actinomadura</taxon>
    </lineage>
</organism>
<gene>
    <name evidence="4" type="ORF">F4557_004071</name>
    <name evidence="3" type="ORF">GCM10009546_60360</name>
</gene>
<evidence type="ECO:0000313" key="3">
    <source>
        <dbReference type="EMBL" id="GAA0589882.1"/>
    </source>
</evidence>
<dbReference type="PANTHER" id="PTHR30163:SF8">
    <property type="entry name" value="LYTIC MUREIN TRANSGLYCOSYLASE"/>
    <property type="match status" value="1"/>
</dbReference>
<accession>A0A7W7IFA7</accession>
<feature type="domain" description="Transglycosylase SLT" evidence="2">
    <location>
        <begin position="183"/>
        <end position="282"/>
    </location>
</feature>
<dbReference type="EMBL" id="BAAAHD010000069">
    <property type="protein sequence ID" value="GAA0589882.1"/>
    <property type="molecule type" value="Genomic_DNA"/>
</dbReference>
<keyword evidence="6" id="KW-1185">Reference proteome</keyword>
<proteinExistence type="predicted"/>
<evidence type="ECO:0000313" key="6">
    <source>
        <dbReference type="Proteomes" id="UP001501427"/>
    </source>
</evidence>
<sequence>MTGAAGMGIVAWMMRISTRRSGALAAAVVLAAAGCGGGGGGERERAPAPRAASPSASPTATPLPEPDGKLAKNPTGLAQDLERTDRALRLAVDEWVRSDPSRTGPPDAVVHLALRQQRIYRVLAKDDGLEKRTRDLLPGGVAAATRDNTVAVRKLLELAKPEDDLGKFRTREPLPAGVLLKHFKDAGKRFGIDWQVLAAIMLVETKYGRIKSPSWAGAKGPMQFLPATWRQYGMGGDIHDPRDAVMGAANYLKASGAPDDYRRALHAYNPTPLYVDAVQRHARRMKSDPRAYYAYYNWQVFVVTTRGDVRITGPGARR</sequence>
<dbReference type="InterPro" id="IPR023346">
    <property type="entry name" value="Lysozyme-like_dom_sf"/>
</dbReference>
<evidence type="ECO:0000313" key="5">
    <source>
        <dbReference type="Proteomes" id="UP000549343"/>
    </source>
</evidence>
<dbReference type="Proteomes" id="UP000549343">
    <property type="component" value="Unassembled WGS sequence"/>
</dbReference>
<dbReference type="GO" id="GO:0008933">
    <property type="term" value="F:peptidoglycan lytic transglycosylase activity"/>
    <property type="evidence" value="ECO:0007669"/>
    <property type="project" value="TreeGrafter"/>
</dbReference>
<dbReference type="GO" id="GO:0009253">
    <property type="term" value="P:peptidoglycan catabolic process"/>
    <property type="evidence" value="ECO:0007669"/>
    <property type="project" value="TreeGrafter"/>
</dbReference>
<dbReference type="InterPro" id="IPR008258">
    <property type="entry name" value="Transglycosylase_SLT_dom_1"/>
</dbReference>
<reference evidence="3" key="1">
    <citation type="journal article" date="2014" name="Int. J. Syst. Evol. Microbiol.">
        <title>Complete genome of a new Firmicutes species belonging to the dominant human colonic microbiota ('Ruminococcus bicirculans') reveals two chromosomes and a selective capacity to utilize plant glucans.</title>
        <authorList>
            <consortium name="NISC Comparative Sequencing Program"/>
            <person name="Wegmann U."/>
            <person name="Louis P."/>
            <person name="Goesmann A."/>
            <person name="Henrissat B."/>
            <person name="Duncan S.H."/>
            <person name="Flint H.J."/>
        </authorList>
    </citation>
    <scope>NUCLEOTIDE SEQUENCE</scope>
    <source>
        <strain evidence="3">JCM 10667</strain>
    </source>
</reference>
<reference evidence="4 5" key="3">
    <citation type="submission" date="2020-08" db="EMBL/GenBank/DDBJ databases">
        <title>Sequencing the genomes of 1000 actinobacteria strains.</title>
        <authorList>
            <person name="Klenk H.-P."/>
        </authorList>
    </citation>
    <scope>NUCLEOTIDE SEQUENCE [LARGE SCALE GENOMIC DNA]</scope>
    <source>
        <strain evidence="4 5">DSM 44772</strain>
    </source>
</reference>
<feature type="compositionally biased region" description="Low complexity" evidence="1">
    <location>
        <begin position="48"/>
        <end position="62"/>
    </location>
</feature>
<dbReference type="SUPFAM" id="SSF53955">
    <property type="entry name" value="Lysozyme-like"/>
    <property type="match status" value="1"/>
</dbReference>
<reference evidence="3" key="4">
    <citation type="submission" date="2023-12" db="EMBL/GenBank/DDBJ databases">
        <authorList>
            <person name="Sun Q."/>
            <person name="Inoue M."/>
        </authorList>
    </citation>
    <scope>NUCLEOTIDE SEQUENCE</scope>
    <source>
        <strain evidence="3">JCM 10667</strain>
    </source>
</reference>
<name>A0A7W7IFA7_9ACTN</name>
<dbReference type="RefSeq" id="WP_184885036.1">
    <property type="nucleotide sequence ID" value="NZ_BAAAHD010000069.1"/>
</dbReference>
<dbReference type="AlphaFoldDB" id="A0A7W7IFA7"/>
<dbReference type="EMBL" id="JACHMV010000001">
    <property type="protein sequence ID" value="MBB4775653.1"/>
    <property type="molecule type" value="Genomic_DNA"/>
</dbReference>
<dbReference type="Pfam" id="PF01464">
    <property type="entry name" value="SLT"/>
    <property type="match status" value="1"/>
</dbReference>
<comment type="caution">
    <text evidence="4">The sequence shown here is derived from an EMBL/GenBank/DDBJ whole genome shotgun (WGS) entry which is preliminary data.</text>
</comment>
<evidence type="ECO:0000256" key="1">
    <source>
        <dbReference type="SAM" id="MobiDB-lite"/>
    </source>
</evidence>
<protein>
    <recommendedName>
        <fullName evidence="2">Transglycosylase SLT domain-containing protein</fullName>
    </recommendedName>
</protein>
<feature type="region of interest" description="Disordered" evidence="1">
    <location>
        <begin position="36"/>
        <end position="77"/>
    </location>
</feature>
<dbReference type="PANTHER" id="PTHR30163">
    <property type="entry name" value="MEMBRANE-BOUND LYTIC MUREIN TRANSGLYCOSYLASE B"/>
    <property type="match status" value="1"/>
</dbReference>
<dbReference type="CDD" id="cd13399">
    <property type="entry name" value="Slt35-like"/>
    <property type="match status" value="1"/>
</dbReference>
<evidence type="ECO:0000313" key="4">
    <source>
        <dbReference type="EMBL" id="MBB4775653.1"/>
    </source>
</evidence>